<feature type="transmembrane region" description="Helical" evidence="2">
    <location>
        <begin position="219"/>
        <end position="242"/>
    </location>
</feature>
<keyword evidence="2" id="KW-1133">Transmembrane helix</keyword>
<feature type="transmembrane region" description="Helical" evidence="2">
    <location>
        <begin position="55"/>
        <end position="79"/>
    </location>
</feature>
<dbReference type="AlphaFoldDB" id="K5WWB5"/>
<dbReference type="KEGG" id="pco:PHACADRAFT_210540"/>
<keyword evidence="2" id="KW-0812">Transmembrane</keyword>
<dbReference type="HOGENOM" id="CLU_044614_3_1_1"/>
<dbReference type="EMBL" id="JH930473">
    <property type="protein sequence ID" value="EKM54757.1"/>
    <property type="molecule type" value="Genomic_DNA"/>
</dbReference>
<dbReference type="InParanoid" id="K5WWB5"/>
<dbReference type="OrthoDB" id="3357408at2759"/>
<dbReference type="RefSeq" id="XP_007397437.1">
    <property type="nucleotide sequence ID" value="XM_007397375.1"/>
</dbReference>
<feature type="transmembrane region" description="Helical" evidence="2">
    <location>
        <begin position="25"/>
        <end position="43"/>
    </location>
</feature>
<name>K5WWB5_PHACS</name>
<feature type="compositionally biased region" description="Polar residues" evidence="1">
    <location>
        <begin position="331"/>
        <end position="340"/>
    </location>
</feature>
<sequence length="355" mass="38704">METLTPSEVQALLRIIPVGAPTLELWFNGVYACLTVCTCWVIAKHEKTITRKLGWIAAVLTMYILSAIHAIHAMIFLLANLVDNADSPAILSALTKQARWFAATGVTAVLVILFIADCIYIWRCWVVWGKQWVVIALPVMCVITSNVLAIIGSIVQVDAETGPTRSEPKLAHLTATYYVLELALTLYLTAFITGRIIITQFQFPLAEARREFAIRYSRAIEIIVEGCVLYSALFLATVVFTARGDERASWPIALMPQLGGIIPTLLLFRVATGMTRPDSSWNGELSLGNVVFRATRTGRTSMTTEAAMFDTIPQTGCEACSHGIASAHLPSNSHHSSGTLAQGEEKSEGGDECSV</sequence>
<protein>
    <submittedName>
        <fullName evidence="3">Uncharacterized protein</fullName>
    </submittedName>
</protein>
<accession>K5WWB5</accession>
<feature type="region of interest" description="Disordered" evidence="1">
    <location>
        <begin position="331"/>
        <end position="355"/>
    </location>
</feature>
<keyword evidence="2" id="KW-0472">Membrane</keyword>
<dbReference type="Proteomes" id="UP000008370">
    <property type="component" value="Unassembled WGS sequence"/>
</dbReference>
<organism evidence="3 4">
    <name type="scientific">Phanerochaete carnosa (strain HHB-10118-sp)</name>
    <name type="common">White-rot fungus</name>
    <name type="synonym">Peniophora carnosa</name>
    <dbReference type="NCBI Taxonomy" id="650164"/>
    <lineage>
        <taxon>Eukaryota</taxon>
        <taxon>Fungi</taxon>
        <taxon>Dikarya</taxon>
        <taxon>Basidiomycota</taxon>
        <taxon>Agaricomycotina</taxon>
        <taxon>Agaricomycetes</taxon>
        <taxon>Polyporales</taxon>
        <taxon>Phanerochaetaceae</taxon>
        <taxon>Phanerochaete</taxon>
    </lineage>
</organism>
<feature type="transmembrane region" description="Helical" evidence="2">
    <location>
        <begin position="248"/>
        <end position="268"/>
    </location>
</feature>
<feature type="transmembrane region" description="Helical" evidence="2">
    <location>
        <begin position="99"/>
        <end position="120"/>
    </location>
</feature>
<evidence type="ECO:0000256" key="2">
    <source>
        <dbReference type="SAM" id="Phobius"/>
    </source>
</evidence>
<keyword evidence="4" id="KW-1185">Reference proteome</keyword>
<evidence type="ECO:0000313" key="4">
    <source>
        <dbReference type="Proteomes" id="UP000008370"/>
    </source>
</evidence>
<feature type="transmembrane region" description="Helical" evidence="2">
    <location>
        <begin position="132"/>
        <end position="155"/>
    </location>
</feature>
<feature type="transmembrane region" description="Helical" evidence="2">
    <location>
        <begin position="175"/>
        <end position="198"/>
    </location>
</feature>
<dbReference type="GeneID" id="18912978"/>
<evidence type="ECO:0000256" key="1">
    <source>
        <dbReference type="SAM" id="MobiDB-lite"/>
    </source>
</evidence>
<proteinExistence type="predicted"/>
<gene>
    <name evidence="3" type="ORF">PHACADRAFT_210540</name>
</gene>
<evidence type="ECO:0000313" key="3">
    <source>
        <dbReference type="EMBL" id="EKM54757.1"/>
    </source>
</evidence>
<reference evidence="3 4" key="1">
    <citation type="journal article" date="2012" name="BMC Genomics">
        <title>Comparative genomics of the white-rot fungi, Phanerochaete carnosa and P. chrysosporium, to elucidate the genetic basis of the distinct wood types they colonize.</title>
        <authorList>
            <person name="Suzuki H."/>
            <person name="MacDonald J."/>
            <person name="Syed K."/>
            <person name="Salamov A."/>
            <person name="Hori C."/>
            <person name="Aerts A."/>
            <person name="Henrissat B."/>
            <person name="Wiebenga A."/>
            <person name="vanKuyk P.A."/>
            <person name="Barry K."/>
            <person name="Lindquist E."/>
            <person name="LaButti K."/>
            <person name="Lapidus A."/>
            <person name="Lucas S."/>
            <person name="Coutinho P."/>
            <person name="Gong Y."/>
            <person name="Samejima M."/>
            <person name="Mahadevan R."/>
            <person name="Abou-Zaid M."/>
            <person name="de Vries R.P."/>
            <person name="Igarashi K."/>
            <person name="Yadav J.S."/>
            <person name="Grigoriev I.V."/>
            <person name="Master E.R."/>
        </authorList>
    </citation>
    <scope>NUCLEOTIDE SEQUENCE [LARGE SCALE GENOMIC DNA]</scope>
    <source>
        <strain evidence="3 4">HHB-10118-sp</strain>
    </source>
</reference>